<proteinExistence type="predicted"/>
<organism evidence="1 2">
    <name type="scientific">Pyrodictium occultum</name>
    <dbReference type="NCBI Taxonomy" id="2309"/>
    <lineage>
        <taxon>Archaea</taxon>
        <taxon>Thermoproteota</taxon>
        <taxon>Thermoprotei</taxon>
        <taxon>Desulfurococcales</taxon>
        <taxon>Pyrodictiaceae</taxon>
        <taxon>Pyrodictium</taxon>
    </lineage>
</organism>
<evidence type="ECO:0000313" key="1">
    <source>
        <dbReference type="EMBL" id="KSW11866.1"/>
    </source>
</evidence>
<protein>
    <submittedName>
        <fullName evidence="1">Uncharacterized protein</fullName>
    </submittedName>
</protein>
<gene>
    <name evidence="1" type="ORF">CF15_03440</name>
</gene>
<keyword evidence="2" id="KW-1185">Reference proteome</keyword>
<sequence>MGLRLTTTRYFSIPYSVFDVLLQMRGAIDPDSGQIVCHFYDLGVAVLESPGAAVPVIVVEGCLLATFGDENVKALLDSGSAVEVQELRVTQGRVMVGDVEIDHFWGLAALAYAGETGAEVKLYKLRLDVDGFEAPVAGVYVSSTDAGPMLMLVPRSCEYIEEQEQPPTHM</sequence>
<dbReference type="Proteomes" id="UP000053352">
    <property type="component" value="Unassembled WGS sequence"/>
</dbReference>
<dbReference type="EMBL" id="LNTB01000001">
    <property type="protein sequence ID" value="KSW11866.1"/>
    <property type="molecule type" value="Genomic_DNA"/>
</dbReference>
<accession>A0A0V8RV81</accession>
<dbReference type="AlphaFoldDB" id="A0A0V8RV81"/>
<reference evidence="1 2" key="1">
    <citation type="submission" date="2015-11" db="EMBL/GenBank/DDBJ databases">
        <title>Genome sequence of Pyrodictium occultum PL-19, a marine hyperthermophilic archaeon isolated from Volcano, Italy.</title>
        <authorList>
            <person name="Utturkar S."/>
            <person name="Huber H."/>
            <person name="Leptihn S."/>
            <person name="Brown S."/>
            <person name="Stetter K.O."/>
            <person name="Podar M."/>
        </authorList>
    </citation>
    <scope>NUCLEOTIDE SEQUENCE [LARGE SCALE GENOMIC DNA]</scope>
    <source>
        <strain evidence="1 2">PL-19</strain>
    </source>
</reference>
<name>A0A0V8RV81_PYROC</name>
<comment type="caution">
    <text evidence="1">The sequence shown here is derived from an EMBL/GenBank/DDBJ whole genome shotgun (WGS) entry which is preliminary data.</text>
</comment>
<evidence type="ECO:0000313" key="2">
    <source>
        <dbReference type="Proteomes" id="UP000053352"/>
    </source>
</evidence>